<evidence type="ECO:0000313" key="1">
    <source>
        <dbReference type="EMBL" id="CAK65263.1"/>
    </source>
</evidence>
<dbReference type="KEGG" id="ptm:GSPATT00034741001"/>
<reference evidence="1 2" key="1">
    <citation type="journal article" date="2006" name="Nature">
        <title>Global trends of whole-genome duplications revealed by the ciliate Paramecium tetraurelia.</title>
        <authorList>
            <consortium name="Genoscope"/>
            <person name="Aury J.-M."/>
            <person name="Jaillon O."/>
            <person name="Duret L."/>
            <person name="Noel B."/>
            <person name="Jubin C."/>
            <person name="Porcel B.M."/>
            <person name="Segurens B."/>
            <person name="Daubin V."/>
            <person name="Anthouard V."/>
            <person name="Aiach N."/>
            <person name="Arnaiz O."/>
            <person name="Billaut A."/>
            <person name="Beisson J."/>
            <person name="Blanc I."/>
            <person name="Bouhouche K."/>
            <person name="Camara F."/>
            <person name="Duharcourt S."/>
            <person name="Guigo R."/>
            <person name="Gogendeau D."/>
            <person name="Katinka M."/>
            <person name="Keller A.-M."/>
            <person name="Kissmehl R."/>
            <person name="Klotz C."/>
            <person name="Koll F."/>
            <person name="Le Moue A."/>
            <person name="Lepere C."/>
            <person name="Malinsky S."/>
            <person name="Nowacki M."/>
            <person name="Nowak J.K."/>
            <person name="Plattner H."/>
            <person name="Poulain J."/>
            <person name="Ruiz F."/>
            <person name="Serrano V."/>
            <person name="Zagulski M."/>
            <person name="Dessen P."/>
            <person name="Betermier M."/>
            <person name="Weissenbach J."/>
            <person name="Scarpelli C."/>
            <person name="Schachter V."/>
            <person name="Sperling L."/>
            <person name="Meyer E."/>
            <person name="Cohen J."/>
            <person name="Wincker P."/>
        </authorList>
    </citation>
    <scope>NUCLEOTIDE SEQUENCE [LARGE SCALE GENOMIC DNA]</scope>
    <source>
        <strain evidence="1 2">Stock d4-2</strain>
    </source>
</reference>
<protein>
    <submittedName>
        <fullName evidence="1">Uncharacterized protein</fullName>
    </submittedName>
</protein>
<dbReference type="InParanoid" id="A0C396"/>
<gene>
    <name evidence="1" type="ORF">GSPATT00034741001</name>
</gene>
<evidence type="ECO:0000313" key="2">
    <source>
        <dbReference type="Proteomes" id="UP000000600"/>
    </source>
</evidence>
<dbReference type="RefSeq" id="XP_001432660.1">
    <property type="nucleotide sequence ID" value="XM_001432623.1"/>
</dbReference>
<accession>A0C396</accession>
<dbReference type="HOGENOM" id="CLU_2042600_0_0_1"/>
<sequence length="121" mass="14318">MSRVCFSIQQLFLWPQSVNPTNPDDSSNPNPTPTETTIQIGQIELHKVHIESYWECYTNHSFTMIILKHNNQIFKLRINDLIILLSSFIFSINKKGRYQLSNKETHKYKNFKCNLLLYQIN</sequence>
<dbReference type="AlphaFoldDB" id="A0C396"/>
<organism evidence="1 2">
    <name type="scientific">Paramecium tetraurelia</name>
    <dbReference type="NCBI Taxonomy" id="5888"/>
    <lineage>
        <taxon>Eukaryota</taxon>
        <taxon>Sar</taxon>
        <taxon>Alveolata</taxon>
        <taxon>Ciliophora</taxon>
        <taxon>Intramacronucleata</taxon>
        <taxon>Oligohymenophorea</taxon>
        <taxon>Peniculida</taxon>
        <taxon>Parameciidae</taxon>
        <taxon>Paramecium</taxon>
    </lineage>
</organism>
<dbReference type="EMBL" id="CT868037">
    <property type="protein sequence ID" value="CAK65263.1"/>
    <property type="molecule type" value="Genomic_DNA"/>
</dbReference>
<dbReference type="Proteomes" id="UP000000600">
    <property type="component" value="Unassembled WGS sequence"/>
</dbReference>
<keyword evidence="2" id="KW-1185">Reference proteome</keyword>
<dbReference type="GeneID" id="5018445"/>
<name>A0C396_PARTE</name>
<proteinExistence type="predicted"/>